<keyword evidence="7" id="KW-0378">Hydrolase</keyword>
<evidence type="ECO:0000256" key="1">
    <source>
        <dbReference type="ARBA" id="ARBA00004370"/>
    </source>
</evidence>
<dbReference type="InterPro" id="IPR036286">
    <property type="entry name" value="LexA/Signal_pep-like_sf"/>
</dbReference>
<sequence length="375" mass="38191">MVSSAVHGGHPPHDALHDVVDWGRVVVAVAARAVVAALLGLALWSAAPALLGWHPTTVMTGSMEPRLTPGDVVVSRPVAPAEVRPGQVLLADDPDQAGHLRMHRFVHPGHDGTIVTKGDANPQADSTPVDRSAVHGVASLRIPFVGSPVVWVREGRWAETAALALALVAVLALCTVDGRIRRAPGGRHRGDGDGNGDGLEARGGSSTASRPDTGSAGARPLRSPSGRHARRRGRVGPSGAAATLVVVTAVGALAPTPAQAAPWPATTVTASTWSAAVVPRATITACTGGGTATITWSHPGPTNPPGGFEVWAGGRLVATAPATGRTATFTAVGLELLQSYDVTVRSLDGTWYGTSTPKRVTVVLGLGNVTLISCG</sequence>
<dbReference type="EC" id="3.4.21.89" evidence="5"/>
<keyword evidence="4" id="KW-0472">Membrane</keyword>
<keyword evidence="8" id="KW-1185">Reference proteome</keyword>
<evidence type="ECO:0000256" key="2">
    <source>
        <dbReference type="ARBA" id="ARBA00022692"/>
    </source>
</evidence>
<evidence type="ECO:0000256" key="5">
    <source>
        <dbReference type="NCBIfam" id="TIGR02228"/>
    </source>
</evidence>
<dbReference type="NCBIfam" id="TIGR02228">
    <property type="entry name" value="sigpep_I_arch"/>
    <property type="match status" value="1"/>
</dbReference>
<comment type="caution">
    <text evidence="7">The sequence shown here is derived from an EMBL/GenBank/DDBJ whole genome shotgun (WGS) entry which is preliminary data.</text>
</comment>
<comment type="subcellular location">
    <subcellularLocation>
        <location evidence="1">Membrane</location>
    </subcellularLocation>
</comment>
<gene>
    <name evidence="7" type="ORF">QUG93_06585</name>
</gene>
<dbReference type="GO" id="GO:0009003">
    <property type="term" value="F:signal peptidase activity"/>
    <property type="evidence" value="ECO:0007669"/>
    <property type="project" value="UniProtKB-EC"/>
</dbReference>
<dbReference type="Proteomes" id="UP001236404">
    <property type="component" value="Unassembled WGS sequence"/>
</dbReference>
<organism evidence="7 8">
    <name type="scientific">Curtobacterium caseinilyticum</name>
    <dbReference type="NCBI Taxonomy" id="3055137"/>
    <lineage>
        <taxon>Bacteria</taxon>
        <taxon>Bacillati</taxon>
        <taxon>Actinomycetota</taxon>
        <taxon>Actinomycetes</taxon>
        <taxon>Micrococcales</taxon>
        <taxon>Microbacteriaceae</taxon>
        <taxon>Curtobacterium</taxon>
    </lineage>
</organism>
<dbReference type="InterPro" id="IPR001733">
    <property type="entry name" value="Peptidase_S26B"/>
</dbReference>
<dbReference type="RefSeq" id="WP_289473115.1">
    <property type="nucleotide sequence ID" value="NZ_JAUCMN010000003.1"/>
</dbReference>
<accession>A0ABT7TR67</accession>
<keyword evidence="3" id="KW-1133">Transmembrane helix</keyword>
<evidence type="ECO:0000313" key="8">
    <source>
        <dbReference type="Proteomes" id="UP001236404"/>
    </source>
</evidence>
<dbReference type="CDD" id="cd06462">
    <property type="entry name" value="Peptidase_S24_S26"/>
    <property type="match status" value="1"/>
</dbReference>
<evidence type="ECO:0000256" key="6">
    <source>
        <dbReference type="SAM" id="MobiDB-lite"/>
    </source>
</evidence>
<feature type="region of interest" description="Disordered" evidence="6">
    <location>
        <begin position="181"/>
        <end position="237"/>
    </location>
</feature>
<evidence type="ECO:0000256" key="4">
    <source>
        <dbReference type="ARBA" id="ARBA00023136"/>
    </source>
</evidence>
<dbReference type="EMBL" id="JAUCMN010000003">
    <property type="protein sequence ID" value="MDM7891344.1"/>
    <property type="molecule type" value="Genomic_DNA"/>
</dbReference>
<evidence type="ECO:0000256" key="3">
    <source>
        <dbReference type="ARBA" id="ARBA00022989"/>
    </source>
</evidence>
<proteinExistence type="predicted"/>
<reference evidence="7 8" key="1">
    <citation type="submission" date="2023-06" db="EMBL/GenBank/DDBJ databases">
        <authorList>
            <person name="Feng G."/>
            <person name="Li J."/>
            <person name="Zhu H."/>
        </authorList>
    </citation>
    <scope>NUCLEOTIDE SEQUENCE [LARGE SCALE GENOMIC DNA]</scope>
    <source>
        <strain evidence="7 8">RHCKG28</strain>
    </source>
</reference>
<protein>
    <recommendedName>
        <fullName evidence="5">Signal peptidase I</fullName>
        <ecNumber evidence="5">3.4.21.89</ecNumber>
    </recommendedName>
</protein>
<keyword evidence="2" id="KW-0812">Transmembrane</keyword>
<feature type="compositionally biased region" description="Basic residues" evidence="6">
    <location>
        <begin position="225"/>
        <end position="234"/>
    </location>
</feature>
<name>A0ABT7TR67_9MICO</name>
<dbReference type="SUPFAM" id="SSF51306">
    <property type="entry name" value="LexA/Signal peptidase"/>
    <property type="match status" value="1"/>
</dbReference>
<evidence type="ECO:0000313" key="7">
    <source>
        <dbReference type="EMBL" id="MDM7891344.1"/>
    </source>
</evidence>